<reference evidence="1 2" key="1">
    <citation type="submission" date="2017-07" db="EMBL/GenBank/DDBJ databases">
        <authorList>
            <person name="Talla V."/>
            <person name="Backstrom N."/>
        </authorList>
    </citation>
    <scope>NUCLEOTIDE SEQUENCE [LARGE SCALE GENOMIC DNA]</scope>
</reference>
<dbReference type="Proteomes" id="UP000324832">
    <property type="component" value="Unassembled WGS sequence"/>
</dbReference>
<sequence length="103" mass="11251">MQVQRLTAVVATLAGRLFKASEQSMAYHGEAGDPAVMKREMYATMLRTGRTATQPKPQSMGTTIAVYPSEDSTIKTAEETKAVLKEAINPHTMGLQVARLRKV</sequence>
<protein>
    <submittedName>
        <fullName evidence="1">Uncharacterized protein</fullName>
    </submittedName>
</protein>
<organism evidence="1 2">
    <name type="scientific">Leptidea sinapis</name>
    <dbReference type="NCBI Taxonomy" id="189913"/>
    <lineage>
        <taxon>Eukaryota</taxon>
        <taxon>Metazoa</taxon>
        <taxon>Ecdysozoa</taxon>
        <taxon>Arthropoda</taxon>
        <taxon>Hexapoda</taxon>
        <taxon>Insecta</taxon>
        <taxon>Pterygota</taxon>
        <taxon>Neoptera</taxon>
        <taxon>Endopterygota</taxon>
        <taxon>Lepidoptera</taxon>
        <taxon>Glossata</taxon>
        <taxon>Ditrysia</taxon>
        <taxon>Papilionoidea</taxon>
        <taxon>Pieridae</taxon>
        <taxon>Dismorphiinae</taxon>
        <taxon>Leptidea</taxon>
    </lineage>
</organism>
<accession>A0A5E4Q0J1</accession>
<keyword evidence="2" id="KW-1185">Reference proteome</keyword>
<dbReference type="EMBL" id="FZQP02000825">
    <property type="protein sequence ID" value="VVC90563.1"/>
    <property type="molecule type" value="Genomic_DNA"/>
</dbReference>
<dbReference type="AlphaFoldDB" id="A0A5E4Q0J1"/>
<evidence type="ECO:0000313" key="2">
    <source>
        <dbReference type="Proteomes" id="UP000324832"/>
    </source>
</evidence>
<name>A0A5E4Q0J1_9NEOP</name>
<evidence type="ECO:0000313" key="1">
    <source>
        <dbReference type="EMBL" id="VVC90563.1"/>
    </source>
</evidence>
<proteinExistence type="predicted"/>
<gene>
    <name evidence="1" type="ORF">LSINAPIS_LOCUS3442</name>
</gene>